<dbReference type="EMBL" id="LAEV01002193">
    <property type="protein sequence ID" value="KKA26367.1"/>
    <property type="molecule type" value="Genomic_DNA"/>
</dbReference>
<dbReference type="InterPro" id="IPR050346">
    <property type="entry name" value="FMO-like"/>
</dbReference>
<dbReference type="GO" id="GO:0050661">
    <property type="term" value="F:NADP binding"/>
    <property type="evidence" value="ECO:0007669"/>
    <property type="project" value="InterPro"/>
</dbReference>
<dbReference type="Proteomes" id="UP000033483">
    <property type="component" value="Unassembled WGS sequence"/>
</dbReference>
<evidence type="ECO:0000256" key="7">
    <source>
        <dbReference type="ARBA" id="ARBA00023033"/>
    </source>
</evidence>
<dbReference type="GO" id="GO:0050660">
    <property type="term" value="F:flavin adenine dinucleotide binding"/>
    <property type="evidence" value="ECO:0007669"/>
    <property type="project" value="InterPro"/>
</dbReference>
<dbReference type="PIRSF" id="PIRSF000332">
    <property type="entry name" value="FMO"/>
    <property type="match status" value="1"/>
</dbReference>
<dbReference type="OrthoDB" id="66881at2759"/>
<dbReference type="PANTHER" id="PTHR23023">
    <property type="entry name" value="DIMETHYLANILINE MONOOXYGENASE"/>
    <property type="match status" value="1"/>
</dbReference>
<keyword evidence="4" id="KW-0274">FAD</keyword>
<dbReference type="PRINTS" id="PR00419">
    <property type="entry name" value="ADXRDTASE"/>
</dbReference>
<evidence type="ECO:0000256" key="6">
    <source>
        <dbReference type="ARBA" id="ARBA00023002"/>
    </source>
</evidence>
<accession>A0A0F4Z786</accession>
<evidence type="ECO:0008006" key="10">
    <source>
        <dbReference type="Google" id="ProtNLM"/>
    </source>
</evidence>
<evidence type="ECO:0000256" key="4">
    <source>
        <dbReference type="ARBA" id="ARBA00022827"/>
    </source>
</evidence>
<dbReference type="GO" id="GO:0004499">
    <property type="term" value="F:N,N-dimethylaniline monooxygenase activity"/>
    <property type="evidence" value="ECO:0007669"/>
    <property type="project" value="InterPro"/>
</dbReference>
<comment type="cofactor">
    <cofactor evidence="1">
        <name>FAD</name>
        <dbReference type="ChEBI" id="CHEBI:57692"/>
    </cofactor>
</comment>
<evidence type="ECO:0000256" key="3">
    <source>
        <dbReference type="ARBA" id="ARBA00022630"/>
    </source>
</evidence>
<keyword evidence="7" id="KW-0503">Monooxygenase</keyword>
<gene>
    <name evidence="8" type="ORF">TD95_001419</name>
</gene>
<evidence type="ECO:0000256" key="2">
    <source>
        <dbReference type="ARBA" id="ARBA00009183"/>
    </source>
</evidence>
<evidence type="ECO:0000256" key="1">
    <source>
        <dbReference type="ARBA" id="ARBA00001974"/>
    </source>
</evidence>
<dbReference type="AlphaFoldDB" id="A0A0F4Z786"/>
<evidence type="ECO:0000313" key="8">
    <source>
        <dbReference type="EMBL" id="KKA26367.1"/>
    </source>
</evidence>
<reference evidence="8 9" key="1">
    <citation type="submission" date="2015-03" db="EMBL/GenBank/DDBJ databases">
        <authorList>
            <person name="Radwan O."/>
            <person name="Al-Naeli F.A."/>
            <person name="Rendon G.A."/>
            <person name="Fields C."/>
        </authorList>
    </citation>
    <scope>NUCLEOTIDE SEQUENCE [LARGE SCALE GENOMIC DNA]</scope>
    <source>
        <strain evidence="8">CR-DP1</strain>
    </source>
</reference>
<protein>
    <recommendedName>
        <fullName evidence="10">FAD/NAD(P)-binding domain-containing protein</fullName>
    </recommendedName>
</protein>
<comment type="caution">
    <text evidence="8">The sequence shown here is derived from an EMBL/GenBank/DDBJ whole genome shotgun (WGS) entry which is preliminary data.</text>
</comment>
<keyword evidence="9" id="KW-1185">Reference proteome</keyword>
<comment type="similarity">
    <text evidence="2">Belongs to the FMO family.</text>
</comment>
<dbReference type="Gene3D" id="3.50.50.60">
    <property type="entry name" value="FAD/NAD(P)-binding domain"/>
    <property type="match status" value="2"/>
</dbReference>
<keyword evidence="3" id="KW-0285">Flavoprotein</keyword>
<dbReference type="InterPro" id="IPR000960">
    <property type="entry name" value="Flavin_mOase"/>
</dbReference>
<dbReference type="SUPFAM" id="SSF51905">
    <property type="entry name" value="FAD/NAD(P)-binding domain"/>
    <property type="match status" value="2"/>
</dbReference>
<proteinExistence type="inferred from homology"/>
<sequence>MPRLAVNSVAVIGAGPCGLAAAKYLLAEKAFSRIQVFDQRPIAGGLWNYTPLSVLDAGFTIPRTAPSTVLDTLVAQPGGPAQVVSPVYDLLETNIPKDLMGYTDGGFPSNEALFPHHTRVAAYLHSCAVPLQSVLRLQTQVRDVRKVGGVWRVTIRDLVADKETTEEFDAVVVASGHYNDPYIPDIKGLKEFAEAYPGAVMHSKFYQRPDEFKDKKVIVVGNSASGIDLSAQISTFSKAPVLASERTATPASASTNPLIRTVPEITSFSLPSRQAHFSDGSVESDIDAVVFCTGYFYSFPYLRDLPVPLGDGTHVAGLYEHVLYAADPSLSFLGVPQRIVPFPVAEAQSGLVARALAGRWEVPTRAEMEAWETELRAQLPDVRNLHTLKFPKDADYINRLYEMSASADKKEGLERDGMGKEPPYWGPEKQWLREQFPMIKAVSRELGTKRMNIRTLKELGFEYPGKN</sequence>
<dbReference type="FunFam" id="3.50.50.60:FF:000138">
    <property type="entry name" value="Flavin-containing monooxygenase"/>
    <property type="match status" value="1"/>
</dbReference>
<dbReference type="Pfam" id="PF00743">
    <property type="entry name" value="FMO-like"/>
    <property type="match status" value="2"/>
</dbReference>
<evidence type="ECO:0000256" key="5">
    <source>
        <dbReference type="ARBA" id="ARBA00022857"/>
    </source>
</evidence>
<keyword evidence="5" id="KW-0521">NADP</keyword>
<dbReference type="InterPro" id="IPR020946">
    <property type="entry name" value="Flavin_mOase-like"/>
</dbReference>
<organism evidence="8 9">
    <name type="scientific">Thielaviopsis punctulata</name>
    <dbReference type="NCBI Taxonomy" id="72032"/>
    <lineage>
        <taxon>Eukaryota</taxon>
        <taxon>Fungi</taxon>
        <taxon>Dikarya</taxon>
        <taxon>Ascomycota</taxon>
        <taxon>Pezizomycotina</taxon>
        <taxon>Sordariomycetes</taxon>
        <taxon>Hypocreomycetidae</taxon>
        <taxon>Microascales</taxon>
        <taxon>Ceratocystidaceae</taxon>
        <taxon>Thielaviopsis</taxon>
    </lineage>
</organism>
<name>A0A0F4Z786_9PEZI</name>
<evidence type="ECO:0000313" key="9">
    <source>
        <dbReference type="Proteomes" id="UP000033483"/>
    </source>
</evidence>
<dbReference type="Pfam" id="PF13450">
    <property type="entry name" value="NAD_binding_8"/>
    <property type="match status" value="1"/>
</dbReference>
<keyword evidence="6" id="KW-0560">Oxidoreductase</keyword>
<dbReference type="InterPro" id="IPR036188">
    <property type="entry name" value="FAD/NAD-bd_sf"/>
</dbReference>